<gene>
    <name evidence="5" type="ORF">J2S19_002010</name>
</gene>
<keyword evidence="2" id="KW-0238">DNA-binding</keyword>
<dbReference type="PANTHER" id="PTHR43280:SF2">
    <property type="entry name" value="HTH-TYPE TRANSCRIPTIONAL REGULATOR EXSA"/>
    <property type="match status" value="1"/>
</dbReference>
<keyword evidence="6" id="KW-1185">Reference proteome</keyword>
<dbReference type="InterPro" id="IPR020449">
    <property type="entry name" value="Tscrpt_reg_AraC-type_HTH"/>
</dbReference>
<dbReference type="PROSITE" id="PS00041">
    <property type="entry name" value="HTH_ARAC_FAMILY_1"/>
    <property type="match status" value="1"/>
</dbReference>
<dbReference type="PANTHER" id="PTHR43280">
    <property type="entry name" value="ARAC-FAMILY TRANSCRIPTIONAL REGULATOR"/>
    <property type="match status" value="1"/>
</dbReference>
<dbReference type="SUPFAM" id="SSF46689">
    <property type="entry name" value="Homeodomain-like"/>
    <property type="match status" value="2"/>
</dbReference>
<dbReference type="PROSITE" id="PS01124">
    <property type="entry name" value="HTH_ARAC_FAMILY_2"/>
    <property type="match status" value="1"/>
</dbReference>
<organism evidence="5 6">
    <name type="scientific">Metabacillus malikii</name>
    <dbReference type="NCBI Taxonomy" id="1504265"/>
    <lineage>
        <taxon>Bacteria</taxon>
        <taxon>Bacillati</taxon>
        <taxon>Bacillota</taxon>
        <taxon>Bacilli</taxon>
        <taxon>Bacillales</taxon>
        <taxon>Bacillaceae</taxon>
        <taxon>Metabacillus</taxon>
    </lineage>
</organism>
<reference evidence="5 6" key="1">
    <citation type="submission" date="2023-07" db="EMBL/GenBank/DDBJ databases">
        <title>Genomic Encyclopedia of Type Strains, Phase IV (KMG-IV): sequencing the most valuable type-strain genomes for metagenomic binning, comparative biology and taxonomic classification.</title>
        <authorList>
            <person name="Goeker M."/>
        </authorList>
    </citation>
    <scope>NUCLEOTIDE SEQUENCE [LARGE SCALE GENOMIC DNA]</scope>
    <source>
        <strain evidence="5 6">DSM 29005</strain>
    </source>
</reference>
<dbReference type="InterPro" id="IPR018062">
    <property type="entry name" value="HTH_AraC-typ_CS"/>
</dbReference>
<keyword evidence="3" id="KW-0804">Transcription</keyword>
<dbReference type="InterPro" id="IPR009057">
    <property type="entry name" value="Homeodomain-like_sf"/>
</dbReference>
<feature type="domain" description="HTH araC/xylS-type" evidence="4">
    <location>
        <begin position="168"/>
        <end position="266"/>
    </location>
</feature>
<dbReference type="InterPro" id="IPR003313">
    <property type="entry name" value="AraC-bd"/>
</dbReference>
<dbReference type="Proteomes" id="UP001234495">
    <property type="component" value="Unassembled WGS sequence"/>
</dbReference>
<dbReference type="SMART" id="SM00342">
    <property type="entry name" value="HTH_ARAC"/>
    <property type="match status" value="1"/>
</dbReference>
<dbReference type="EMBL" id="JAUSUD010000007">
    <property type="protein sequence ID" value="MDQ0230754.1"/>
    <property type="molecule type" value="Genomic_DNA"/>
</dbReference>
<dbReference type="Pfam" id="PF12833">
    <property type="entry name" value="HTH_18"/>
    <property type="match status" value="1"/>
</dbReference>
<dbReference type="Gene3D" id="2.60.120.280">
    <property type="entry name" value="Regulatory protein AraC"/>
    <property type="match status" value="1"/>
</dbReference>
<dbReference type="InterPro" id="IPR018060">
    <property type="entry name" value="HTH_AraC"/>
</dbReference>
<keyword evidence="1" id="KW-0805">Transcription regulation</keyword>
<name>A0ABT9ZEQ9_9BACI</name>
<evidence type="ECO:0000259" key="4">
    <source>
        <dbReference type="PROSITE" id="PS01124"/>
    </source>
</evidence>
<sequence length="272" mass="31340">MTKSLPITDLYLTQYGKEKCLPAHDHGPAMRDYYLIHYIFHGKGTFKVGKNTYHLKEGQGFLICPDTITYYQADEAEPWHYYWMGFNGYQADNLLNQANLSRENPIFDTSLHYQLTQQFEQLCNNKMADQRDELESIGQLYLLLSLLACGQTKDEATDSSDKHIKYVSQVVDFIKMNYANKITVAEIASLIGLNRSYLSSIFKKYMNQSIQGYLIQHRIQVAKELLRKKEITIGDIARSVGYSDPLLFSKVFKKVCGISPLNYRKACVHTNK</sequence>
<comment type="caution">
    <text evidence="5">The sequence shown here is derived from an EMBL/GenBank/DDBJ whole genome shotgun (WGS) entry which is preliminary data.</text>
</comment>
<accession>A0ABT9ZEQ9</accession>
<dbReference type="CDD" id="cd06986">
    <property type="entry name" value="cupin_MmsR-like_N"/>
    <property type="match status" value="1"/>
</dbReference>
<dbReference type="SUPFAM" id="SSF51215">
    <property type="entry name" value="Regulatory protein AraC"/>
    <property type="match status" value="1"/>
</dbReference>
<dbReference type="InterPro" id="IPR037923">
    <property type="entry name" value="HTH-like"/>
</dbReference>
<dbReference type="PRINTS" id="PR00032">
    <property type="entry name" value="HTHARAC"/>
</dbReference>
<evidence type="ECO:0000256" key="1">
    <source>
        <dbReference type="ARBA" id="ARBA00023015"/>
    </source>
</evidence>
<evidence type="ECO:0000313" key="5">
    <source>
        <dbReference type="EMBL" id="MDQ0230754.1"/>
    </source>
</evidence>
<protein>
    <submittedName>
        <fullName evidence="5">AraC-like DNA-binding protein</fullName>
    </submittedName>
</protein>
<dbReference type="Pfam" id="PF02311">
    <property type="entry name" value="AraC_binding"/>
    <property type="match status" value="1"/>
</dbReference>
<evidence type="ECO:0000256" key="3">
    <source>
        <dbReference type="ARBA" id="ARBA00023163"/>
    </source>
</evidence>
<evidence type="ECO:0000313" key="6">
    <source>
        <dbReference type="Proteomes" id="UP001234495"/>
    </source>
</evidence>
<dbReference type="Gene3D" id="1.10.10.60">
    <property type="entry name" value="Homeodomain-like"/>
    <property type="match status" value="2"/>
</dbReference>
<proteinExistence type="predicted"/>
<evidence type="ECO:0000256" key="2">
    <source>
        <dbReference type="ARBA" id="ARBA00023125"/>
    </source>
</evidence>